<dbReference type="InterPro" id="IPR001451">
    <property type="entry name" value="Hexapep"/>
</dbReference>
<evidence type="ECO:0000256" key="1">
    <source>
        <dbReference type="ARBA" id="ARBA00001946"/>
    </source>
</evidence>
<keyword evidence="13" id="KW-0511">Multifunctional enzyme</keyword>
<evidence type="ECO:0000256" key="7">
    <source>
        <dbReference type="ARBA" id="ARBA00022695"/>
    </source>
</evidence>
<dbReference type="GO" id="GO:0008360">
    <property type="term" value="P:regulation of cell shape"/>
    <property type="evidence" value="ECO:0007669"/>
    <property type="project" value="UniProtKB-KW"/>
</dbReference>
<dbReference type="GO" id="GO:0019134">
    <property type="term" value="F:glucosamine-1-phosphate N-acetyltransferase activity"/>
    <property type="evidence" value="ECO:0007669"/>
    <property type="project" value="UniProtKB-EC"/>
</dbReference>
<accession>A0A6B0BB60</accession>
<keyword evidence="15" id="KW-0961">Cell wall biogenesis/degradation</keyword>
<keyword evidence="12" id="KW-0573">Peptidoglycan synthesis</keyword>
<proteinExistence type="inferred from homology"/>
<dbReference type="InterPro" id="IPR038009">
    <property type="entry name" value="GlmU_C_LbH"/>
</dbReference>
<dbReference type="GO" id="GO:0000902">
    <property type="term" value="P:cell morphogenesis"/>
    <property type="evidence" value="ECO:0007669"/>
    <property type="project" value="InterPro"/>
</dbReference>
<comment type="function">
    <text evidence="18">Catalyzes the last two sequential reactions in the de novo biosynthetic pathway for UDP-N-acetylglucosamine (UDP-GlcNAc). The C-terminal domain catalyzes the transfer of acetyl group from acetyl coenzyme A to glucosamine-1-phosphate (GlcN-1-P) to produce N-acetylglucosamine-1-phosphate (GlcNAc-1-P), which is converted into UDP-GlcNAc by the transfer of uridine 5-monophosphate (from uridine 5-triphosphate), a reaction catalyzed by the N-terminal domain.</text>
</comment>
<protein>
    <submittedName>
        <fullName evidence="19">UDP-N-acetylglucosamine diphosphorylase/glucosamine-1-phosphate N-acetyltransferase</fullName>
        <ecNumber evidence="19">2.3.1.157</ecNumber>
        <ecNumber evidence="19">2.7.7.23</ecNumber>
    </submittedName>
</protein>
<comment type="similarity">
    <text evidence="4">In the N-terminal section; belongs to the N-acetylglucosamine-1-phosphate uridyltransferase family.</text>
</comment>
<dbReference type="AlphaFoldDB" id="A0A6B0BB60"/>
<dbReference type="InterPro" id="IPR050065">
    <property type="entry name" value="GlmU-like"/>
</dbReference>
<comment type="cofactor">
    <cofactor evidence="1">
        <name>Mg(2+)</name>
        <dbReference type="ChEBI" id="CHEBI:18420"/>
    </cofactor>
</comment>
<evidence type="ECO:0000256" key="5">
    <source>
        <dbReference type="ARBA" id="ARBA00022490"/>
    </source>
</evidence>
<organism evidence="19 21">
    <name type="scientific">Staphylococcus aureus</name>
    <dbReference type="NCBI Taxonomy" id="1280"/>
    <lineage>
        <taxon>Bacteria</taxon>
        <taxon>Bacillati</taxon>
        <taxon>Bacillota</taxon>
        <taxon>Bacilli</taxon>
        <taxon>Bacillales</taxon>
        <taxon>Staphylococcaceae</taxon>
        <taxon>Staphylococcus</taxon>
    </lineage>
</organism>
<keyword evidence="9" id="KW-0677">Repeat</keyword>
<reference evidence="21 22" key="1">
    <citation type="submission" date="2019-11" db="EMBL/GenBank/DDBJ databases">
        <title>Implementation of targeted gown and glove precautions to prevent Staphylococcus aureus acquisition in community-based nursing homes.</title>
        <authorList>
            <person name="Stine O.C."/>
        </authorList>
    </citation>
    <scope>NUCLEOTIDE SEQUENCE [LARGE SCALE GENOMIC DNA]</scope>
    <source>
        <strain evidence="20 22">S_2023.LVRQ.AN</strain>
        <strain evidence="19 21">S_4031.LGMP.AI</strain>
    </source>
</reference>
<evidence type="ECO:0000256" key="9">
    <source>
        <dbReference type="ARBA" id="ARBA00022737"/>
    </source>
</evidence>
<sequence>EDANAQATVLSASIQQPYGYGRIVRNASGRLERIVEEKDATQAEKDINEISSGIFAFNNKTLFEKLTQVKNDNAQGEYYLPDVLSLILNDGGIVEVYRTNDVEEIMGVNDRVMLSQAEKAMQRRTNHYHMLNGVTIIDPDSTFIGPDVTIGSDTVIEPGVRINGRTEIGEDVVIGQYSEINNSTIENGACIQQSVVNDASVGANTKVGPFAQLRPGAQLGADVKVGNFVEIKKADLKDGAKVSHLSYIGDAVIGERTNIGCGTITVNYDGENKFKTIVGKDSFVGCNVNLVAPVTIGDDVLVAAGSTITDDVPNDSLAVARARQTTKEGYRK</sequence>
<keyword evidence="14 19" id="KW-0012">Acyltransferase</keyword>
<dbReference type="Proteomes" id="UP000433366">
    <property type="component" value="Unassembled WGS sequence"/>
</dbReference>
<evidence type="ECO:0000256" key="14">
    <source>
        <dbReference type="ARBA" id="ARBA00023315"/>
    </source>
</evidence>
<dbReference type="PANTHER" id="PTHR43584:SF3">
    <property type="entry name" value="BIFUNCTIONAL PROTEIN GLMU"/>
    <property type="match status" value="1"/>
</dbReference>
<dbReference type="SUPFAM" id="SSF53448">
    <property type="entry name" value="Nucleotide-diphospho-sugar transferases"/>
    <property type="match status" value="1"/>
</dbReference>
<dbReference type="InterPro" id="IPR018357">
    <property type="entry name" value="Hexapep_transf_CS"/>
</dbReference>
<keyword evidence="5" id="KW-0963">Cytoplasm</keyword>
<dbReference type="NCBIfam" id="TIGR01173">
    <property type="entry name" value="glmU"/>
    <property type="match status" value="1"/>
</dbReference>
<dbReference type="EC" id="2.7.7.23" evidence="19"/>
<evidence type="ECO:0000256" key="6">
    <source>
        <dbReference type="ARBA" id="ARBA00022679"/>
    </source>
</evidence>
<evidence type="ECO:0000256" key="16">
    <source>
        <dbReference type="ARBA" id="ARBA00048247"/>
    </source>
</evidence>
<evidence type="ECO:0000256" key="17">
    <source>
        <dbReference type="ARBA" id="ARBA00048493"/>
    </source>
</evidence>
<dbReference type="Proteomes" id="UP000434412">
    <property type="component" value="Unassembled WGS sequence"/>
</dbReference>
<keyword evidence="10" id="KW-0460">Magnesium</keyword>
<evidence type="ECO:0000313" key="20">
    <source>
        <dbReference type="EMBL" id="MVL44741.1"/>
    </source>
</evidence>
<keyword evidence="6 19" id="KW-0808">Transferase</keyword>
<dbReference type="InterPro" id="IPR011004">
    <property type="entry name" value="Trimer_LpxA-like_sf"/>
</dbReference>
<keyword evidence="7 19" id="KW-0548">Nucleotidyltransferase</keyword>
<comment type="catalytic activity">
    <reaction evidence="16">
        <text>alpha-D-glucosamine 1-phosphate + acetyl-CoA = N-acetyl-alpha-D-glucosamine 1-phosphate + CoA + H(+)</text>
        <dbReference type="Rhea" id="RHEA:13725"/>
        <dbReference type="ChEBI" id="CHEBI:15378"/>
        <dbReference type="ChEBI" id="CHEBI:57287"/>
        <dbReference type="ChEBI" id="CHEBI:57288"/>
        <dbReference type="ChEBI" id="CHEBI:57776"/>
        <dbReference type="ChEBI" id="CHEBI:58516"/>
        <dbReference type="EC" id="2.3.1.157"/>
    </reaction>
</comment>
<dbReference type="SUPFAM" id="SSF51161">
    <property type="entry name" value="Trimeric LpxA-like enzymes"/>
    <property type="match status" value="1"/>
</dbReference>
<dbReference type="InterPro" id="IPR005882">
    <property type="entry name" value="Bifunctional_GlmU"/>
</dbReference>
<evidence type="ECO:0000256" key="18">
    <source>
        <dbReference type="ARBA" id="ARBA00049628"/>
    </source>
</evidence>
<dbReference type="CDD" id="cd03353">
    <property type="entry name" value="LbH_GlmU_C"/>
    <property type="match status" value="1"/>
</dbReference>
<evidence type="ECO:0000256" key="8">
    <source>
        <dbReference type="ARBA" id="ARBA00022723"/>
    </source>
</evidence>
<dbReference type="Pfam" id="PF00132">
    <property type="entry name" value="Hexapep"/>
    <property type="match status" value="2"/>
</dbReference>
<keyword evidence="8" id="KW-0479">Metal-binding</keyword>
<evidence type="ECO:0000256" key="2">
    <source>
        <dbReference type="ARBA" id="ARBA00004496"/>
    </source>
</evidence>
<name>A0A6B0BB60_STAAU</name>
<dbReference type="GO" id="GO:0005737">
    <property type="term" value="C:cytoplasm"/>
    <property type="evidence" value="ECO:0007669"/>
    <property type="project" value="UniProtKB-SubCell"/>
</dbReference>
<evidence type="ECO:0000256" key="12">
    <source>
        <dbReference type="ARBA" id="ARBA00022984"/>
    </source>
</evidence>
<dbReference type="EC" id="2.3.1.157" evidence="19"/>
<evidence type="ECO:0000256" key="15">
    <source>
        <dbReference type="ARBA" id="ARBA00023316"/>
    </source>
</evidence>
<dbReference type="GO" id="GO:0009252">
    <property type="term" value="P:peptidoglycan biosynthetic process"/>
    <property type="evidence" value="ECO:0007669"/>
    <property type="project" value="UniProtKB-KW"/>
</dbReference>
<gene>
    <name evidence="19" type="primary">glmU</name>
    <name evidence="19" type="ORF">GO793_05220</name>
    <name evidence="20" type="ORF">GO941_04455</name>
</gene>
<evidence type="ECO:0000256" key="13">
    <source>
        <dbReference type="ARBA" id="ARBA00023268"/>
    </source>
</evidence>
<evidence type="ECO:0000256" key="4">
    <source>
        <dbReference type="ARBA" id="ARBA00007947"/>
    </source>
</evidence>
<dbReference type="Gene3D" id="2.160.10.10">
    <property type="entry name" value="Hexapeptide repeat proteins"/>
    <property type="match status" value="1"/>
</dbReference>
<evidence type="ECO:0000256" key="10">
    <source>
        <dbReference type="ARBA" id="ARBA00022842"/>
    </source>
</evidence>
<dbReference type="GO" id="GO:0000287">
    <property type="term" value="F:magnesium ion binding"/>
    <property type="evidence" value="ECO:0007669"/>
    <property type="project" value="InterPro"/>
</dbReference>
<dbReference type="GO" id="GO:0003977">
    <property type="term" value="F:UDP-N-acetylglucosamine diphosphorylase activity"/>
    <property type="evidence" value="ECO:0007669"/>
    <property type="project" value="UniProtKB-EC"/>
</dbReference>
<dbReference type="PROSITE" id="PS00101">
    <property type="entry name" value="HEXAPEP_TRANSFERASES"/>
    <property type="match status" value="1"/>
</dbReference>
<dbReference type="InterPro" id="IPR029044">
    <property type="entry name" value="Nucleotide-diphossugar_trans"/>
</dbReference>
<dbReference type="Gene3D" id="3.90.550.10">
    <property type="entry name" value="Spore Coat Polysaccharide Biosynthesis Protein SpsA, Chain A"/>
    <property type="match status" value="1"/>
</dbReference>
<evidence type="ECO:0000256" key="3">
    <source>
        <dbReference type="ARBA" id="ARBA00007707"/>
    </source>
</evidence>
<comment type="caution">
    <text evidence="19">The sequence shown here is derived from an EMBL/GenBank/DDBJ whole genome shotgun (WGS) entry which is preliminary data.</text>
</comment>
<evidence type="ECO:0000313" key="19">
    <source>
        <dbReference type="EMBL" id="MVI55259.1"/>
    </source>
</evidence>
<comment type="subcellular location">
    <subcellularLocation>
        <location evidence="2">Cytoplasm</location>
    </subcellularLocation>
</comment>
<comment type="catalytic activity">
    <reaction evidence="17">
        <text>N-acetyl-alpha-D-glucosamine 1-phosphate + UTP + H(+) = UDP-N-acetyl-alpha-D-glucosamine + diphosphate</text>
        <dbReference type="Rhea" id="RHEA:13509"/>
        <dbReference type="ChEBI" id="CHEBI:15378"/>
        <dbReference type="ChEBI" id="CHEBI:33019"/>
        <dbReference type="ChEBI" id="CHEBI:46398"/>
        <dbReference type="ChEBI" id="CHEBI:57705"/>
        <dbReference type="ChEBI" id="CHEBI:57776"/>
        <dbReference type="EC" id="2.7.7.23"/>
    </reaction>
</comment>
<evidence type="ECO:0000256" key="11">
    <source>
        <dbReference type="ARBA" id="ARBA00022960"/>
    </source>
</evidence>
<comment type="similarity">
    <text evidence="3">In the C-terminal section; belongs to the transferase hexapeptide repeat family.</text>
</comment>
<dbReference type="EMBL" id="WPRH01000347">
    <property type="protein sequence ID" value="MVI55259.1"/>
    <property type="molecule type" value="Genomic_DNA"/>
</dbReference>
<dbReference type="GO" id="GO:0071555">
    <property type="term" value="P:cell wall organization"/>
    <property type="evidence" value="ECO:0007669"/>
    <property type="project" value="UniProtKB-KW"/>
</dbReference>
<dbReference type="GO" id="GO:0006048">
    <property type="term" value="P:UDP-N-acetylglucosamine biosynthetic process"/>
    <property type="evidence" value="ECO:0007669"/>
    <property type="project" value="InterPro"/>
</dbReference>
<evidence type="ECO:0000313" key="22">
    <source>
        <dbReference type="Proteomes" id="UP000434412"/>
    </source>
</evidence>
<feature type="non-terminal residue" evidence="19">
    <location>
        <position position="1"/>
    </location>
</feature>
<dbReference type="EMBL" id="WPVZ01000303">
    <property type="protein sequence ID" value="MVL44741.1"/>
    <property type="molecule type" value="Genomic_DNA"/>
</dbReference>
<evidence type="ECO:0000313" key="21">
    <source>
        <dbReference type="Proteomes" id="UP000433366"/>
    </source>
</evidence>
<dbReference type="PANTHER" id="PTHR43584">
    <property type="entry name" value="NUCLEOTIDYL TRANSFERASE"/>
    <property type="match status" value="1"/>
</dbReference>
<keyword evidence="11" id="KW-0133">Cell shape</keyword>